<organism evidence="2 3">
    <name type="scientific">Lactuca saligna</name>
    <name type="common">Willowleaf lettuce</name>
    <dbReference type="NCBI Taxonomy" id="75948"/>
    <lineage>
        <taxon>Eukaryota</taxon>
        <taxon>Viridiplantae</taxon>
        <taxon>Streptophyta</taxon>
        <taxon>Embryophyta</taxon>
        <taxon>Tracheophyta</taxon>
        <taxon>Spermatophyta</taxon>
        <taxon>Magnoliopsida</taxon>
        <taxon>eudicotyledons</taxon>
        <taxon>Gunneridae</taxon>
        <taxon>Pentapetalae</taxon>
        <taxon>asterids</taxon>
        <taxon>campanulids</taxon>
        <taxon>Asterales</taxon>
        <taxon>Asteraceae</taxon>
        <taxon>Cichorioideae</taxon>
        <taxon>Cichorieae</taxon>
        <taxon>Lactucinae</taxon>
        <taxon>Lactuca</taxon>
    </lineage>
</organism>
<name>A0AA35VG59_LACSI</name>
<proteinExistence type="predicted"/>
<accession>A0AA35VG59</accession>
<evidence type="ECO:0000313" key="2">
    <source>
        <dbReference type="EMBL" id="CAI9268283.1"/>
    </source>
</evidence>
<evidence type="ECO:0000256" key="1">
    <source>
        <dbReference type="SAM" id="MobiDB-lite"/>
    </source>
</evidence>
<protein>
    <submittedName>
        <fullName evidence="2">Uncharacterized protein</fullName>
    </submittedName>
</protein>
<gene>
    <name evidence="2" type="ORF">LSALG_LOCUS8717</name>
</gene>
<dbReference type="Proteomes" id="UP001177003">
    <property type="component" value="Chromosome 1"/>
</dbReference>
<sequence>MPQPSSPRDSDYVPTDREDVDKKESEDSHSDELLHGYSPPPSPNDEDAPITQTDLKALNEKLDSIIASSTVSSSQAYSEAAVKEINMAATTNASNANDAIFNLNASIRKEQESIEKLQANNSVDNSAFQTSISSRFS</sequence>
<evidence type="ECO:0000313" key="3">
    <source>
        <dbReference type="Proteomes" id="UP001177003"/>
    </source>
</evidence>
<dbReference type="EMBL" id="OX465077">
    <property type="protein sequence ID" value="CAI9268283.1"/>
    <property type="molecule type" value="Genomic_DNA"/>
</dbReference>
<feature type="region of interest" description="Disordered" evidence="1">
    <location>
        <begin position="1"/>
        <end position="51"/>
    </location>
</feature>
<feature type="compositionally biased region" description="Basic and acidic residues" evidence="1">
    <location>
        <begin position="8"/>
        <end position="34"/>
    </location>
</feature>
<dbReference type="AlphaFoldDB" id="A0AA35VG59"/>
<reference evidence="2" key="1">
    <citation type="submission" date="2023-04" db="EMBL/GenBank/DDBJ databases">
        <authorList>
            <person name="Vijverberg K."/>
            <person name="Xiong W."/>
            <person name="Schranz E."/>
        </authorList>
    </citation>
    <scope>NUCLEOTIDE SEQUENCE</scope>
</reference>
<keyword evidence="3" id="KW-1185">Reference proteome</keyword>